<protein>
    <submittedName>
        <fullName evidence="3">Uncharacterized protein</fullName>
    </submittedName>
</protein>
<name>A0A2P8CNN3_9ACTN</name>
<evidence type="ECO:0000256" key="2">
    <source>
        <dbReference type="SAM" id="Phobius"/>
    </source>
</evidence>
<dbReference type="EMBL" id="PYGA01000034">
    <property type="protein sequence ID" value="PSK86554.1"/>
    <property type="molecule type" value="Genomic_DNA"/>
</dbReference>
<comment type="caution">
    <text evidence="3">The sequence shown here is derived from an EMBL/GenBank/DDBJ whole genome shotgun (WGS) entry which is preliminary data.</text>
</comment>
<reference evidence="3 4" key="1">
    <citation type="submission" date="2018-03" db="EMBL/GenBank/DDBJ databases">
        <title>Genomic Encyclopedia of Archaeal and Bacterial Type Strains, Phase II (KMG-II): from individual species to whole genera.</title>
        <authorList>
            <person name="Goeker M."/>
        </authorList>
    </citation>
    <scope>NUCLEOTIDE SEQUENCE [LARGE SCALE GENOMIC DNA]</scope>
    <source>
        <strain evidence="3 4">DSM 45312</strain>
    </source>
</reference>
<dbReference type="OrthoDB" id="3431983at2"/>
<keyword evidence="2" id="KW-0812">Transmembrane</keyword>
<keyword evidence="2" id="KW-1133">Transmembrane helix</keyword>
<dbReference type="RefSeq" id="WP_106586711.1">
    <property type="nucleotide sequence ID" value="NZ_PYGA01000034.1"/>
</dbReference>
<accession>A0A2P8CNN3</accession>
<feature type="transmembrane region" description="Helical" evidence="2">
    <location>
        <begin position="51"/>
        <end position="72"/>
    </location>
</feature>
<sequence length="120" mass="12266">MTDAHHDDHEDHGHTFAAWFLTVSWCVVWTIAGTIIILGESGALAWTDGDVVLWTSLGLGVSVVLAVVAGGLKAAGLGRKTLRPTPPTREEWLAARSAAEPAPAPAGPAAAPAPAVAAAE</sequence>
<evidence type="ECO:0000313" key="3">
    <source>
        <dbReference type="EMBL" id="PSK86554.1"/>
    </source>
</evidence>
<keyword evidence="2" id="KW-0472">Membrane</keyword>
<dbReference type="Proteomes" id="UP000240542">
    <property type="component" value="Unassembled WGS sequence"/>
</dbReference>
<evidence type="ECO:0000256" key="1">
    <source>
        <dbReference type="SAM" id="MobiDB-lite"/>
    </source>
</evidence>
<dbReference type="AlphaFoldDB" id="A0A2P8CNN3"/>
<keyword evidence="4" id="KW-1185">Reference proteome</keyword>
<gene>
    <name evidence="3" type="ORF">CLV63_13441</name>
</gene>
<feature type="transmembrane region" description="Helical" evidence="2">
    <location>
        <begin position="16"/>
        <end position="39"/>
    </location>
</feature>
<proteinExistence type="predicted"/>
<feature type="region of interest" description="Disordered" evidence="1">
    <location>
        <begin position="94"/>
        <end position="120"/>
    </location>
</feature>
<organism evidence="3 4">
    <name type="scientific">Murinocardiopsis flavida</name>
    <dbReference type="NCBI Taxonomy" id="645275"/>
    <lineage>
        <taxon>Bacteria</taxon>
        <taxon>Bacillati</taxon>
        <taxon>Actinomycetota</taxon>
        <taxon>Actinomycetes</taxon>
        <taxon>Streptosporangiales</taxon>
        <taxon>Nocardiopsidaceae</taxon>
        <taxon>Murinocardiopsis</taxon>
    </lineage>
</organism>
<evidence type="ECO:0000313" key="4">
    <source>
        <dbReference type="Proteomes" id="UP000240542"/>
    </source>
</evidence>